<keyword evidence="3" id="KW-1185">Reference proteome</keyword>
<evidence type="ECO:0000313" key="3">
    <source>
        <dbReference type="Proteomes" id="UP000594263"/>
    </source>
</evidence>
<dbReference type="SUPFAM" id="SSF101941">
    <property type="entry name" value="NAC domain"/>
    <property type="match status" value="1"/>
</dbReference>
<feature type="region of interest" description="Disordered" evidence="1">
    <location>
        <begin position="43"/>
        <end position="64"/>
    </location>
</feature>
<proteinExistence type="predicted"/>
<dbReference type="Gramene" id="Kaladp0055s0080.1.v1.1">
    <property type="protein sequence ID" value="Kaladp0055s0080.1.v1.1.CDS.1"/>
    <property type="gene ID" value="Kaladp0055s0080.v1.1"/>
</dbReference>
<reference evidence="2" key="1">
    <citation type="submission" date="2021-01" db="UniProtKB">
        <authorList>
            <consortium name="EnsemblPlants"/>
        </authorList>
    </citation>
    <scope>IDENTIFICATION</scope>
</reference>
<sequence>MFFFVYIRSYEAMISGRLMEREWCVFLVTRFWKHGTGGRPNRTTADGFWKPAGSDRRSGSSGWGRRSCFTKGVRFAAVRRIGS</sequence>
<organism evidence="2 3">
    <name type="scientific">Kalanchoe fedtschenkoi</name>
    <name type="common">Lavender scallops</name>
    <name type="synonym">South American air plant</name>
    <dbReference type="NCBI Taxonomy" id="63787"/>
    <lineage>
        <taxon>Eukaryota</taxon>
        <taxon>Viridiplantae</taxon>
        <taxon>Streptophyta</taxon>
        <taxon>Embryophyta</taxon>
        <taxon>Tracheophyta</taxon>
        <taxon>Spermatophyta</taxon>
        <taxon>Magnoliopsida</taxon>
        <taxon>eudicotyledons</taxon>
        <taxon>Gunneridae</taxon>
        <taxon>Pentapetalae</taxon>
        <taxon>Saxifragales</taxon>
        <taxon>Crassulaceae</taxon>
        <taxon>Kalanchoe</taxon>
    </lineage>
</organism>
<dbReference type="GO" id="GO:0006355">
    <property type="term" value="P:regulation of DNA-templated transcription"/>
    <property type="evidence" value="ECO:0007669"/>
    <property type="project" value="InterPro"/>
</dbReference>
<dbReference type="Gene3D" id="2.170.150.80">
    <property type="entry name" value="NAC domain"/>
    <property type="match status" value="1"/>
</dbReference>
<dbReference type="InterPro" id="IPR036093">
    <property type="entry name" value="NAC_dom_sf"/>
</dbReference>
<evidence type="ECO:0000256" key="1">
    <source>
        <dbReference type="SAM" id="MobiDB-lite"/>
    </source>
</evidence>
<protein>
    <submittedName>
        <fullName evidence="2">Uncharacterized protein</fullName>
    </submittedName>
</protein>
<name>A0A7N0U5F8_KALFE</name>
<accession>A0A7N0U5F8</accession>
<dbReference type="EnsemblPlants" id="Kaladp0055s0080.1.v1.1">
    <property type="protein sequence ID" value="Kaladp0055s0080.1.v1.1.CDS.1"/>
    <property type="gene ID" value="Kaladp0055s0080.v1.1"/>
</dbReference>
<dbReference type="GO" id="GO:0003677">
    <property type="term" value="F:DNA binding"/>
    <property type="evidence" value="ECO:0007669"/>
    <property type="project" value="InterPro"/>
</dbReference>
<evidence type="ECO:0000313" key="2">
    <source>
        <dbReference type="EnsemblPlants" id="Kaladp0055s0080.1.v1.1.CDS.1"/>
    </source>
</evidence>
<dbReference type="Proteomes" id="UP000594263">
    <property type="component" value="Unplaced"/>
</dbReference>
<dbReference type="AlphaFoldDB" id="A0A7N0U5F8"/>